<accession>A0A2P5C2F4</accession>
<dbReference type="InParanoid" id="A0A2P5C2F4"/>
<dbReference type="STRING" id="63057.A0A2P5C2F4"/>
<evidence type="ECO:0000313" key="3">
    <source>
        <dbReference type="Proteomes" id="UP000237000"/>
    </source>
</evidence>
<protein>
    <recommendedName>
        <fullName evidence="4">Transmembrane protein</fullName>
    </recommendedName>
</protein>
<dbReference type="Proteomes" id="UP000237000">
    <property type="component" value="Unassembled WGS sequence"/>
</dbReference>
<keyword evidence="1" id="KW-0472">Membrane</keyword>
<keyword evidence="1" id="KW-1133">Transmembrane helix</keyword>
<keyword evidence="1" id="KW-0812">Transmembrane</keyword>
<reference evidence="3" key="1">
    <citation type="submission" date="2016-06" db="EMBL/GenBank/DDBJ databases">
        <title>Parallel loss of symbiosis genes in relatives of nitrogen-fixing non-legume Parasponia.</title>
        <authorList>
            <person name="Van Velzen R."/>
            <person name="Holmer R."/>
            <person name="Bu F."/>
            <person name="Rutten L."/>
            <person name="Van Zeijl A."/>
            <person name="Liu W."/>
            <person name="Santuari L."/>
            <person name="Cao Q."/>
            <person name="Sharma T."/>
            <person name="Shen D."/>
            <person name="Roswanjaya Y."/>
            <person name="Wardhani T."/>
            <person name="Kalhor M.S."/>
            <person name="Jansen J."/>
            <person name="Van den Hoogen J."/>
            <person name="Gungor B."/>
            <person name="Hartog M."/>
            <person name="Hontelez J."/>
            <person name="Verver J."/>
            <person name="Yang W.-C."/>
            <person name="Schijlen E."/>
            <person name="Repin R."/>
            <person name="Schilthuizen M."/>
            <person name="Schranz E."/>
            <person name="Heidstra R."/>
            <person name="Miyata K."/>
            <person name="Fedorova E."/>
            <person name="Kohlen W."/>
            <person name="Bisseling T."/>
            <person name="Smit S."/>
            <person name="Geurts R."/>
        </authorList>
    </citation>
    <scope>NUCLEOTIDE SEQUENCE [LARGE SCALE GENOMIC DNA]</scope>
    <source>
        <strain evidence="3">cv. RG33-2</strain>
    </source>
</reference>
<dbReference type="OrthoDB" id="1621957at2759"/>
<evidence type="ECO:0000256" key="1">
    <source>
        <dbReference type="SAM" id="Phobius"/>
    </source>
</evidence>
<dbReference type="PANTHER" id="PTHR31549:SF300">
    <property type="match status" value="1"/>
</dbReference>
<dbReference type="AlphaFoldDB" id="A0A2P5C2F4"/>
<sequence>MVTASRAETGFVNTIHTTSTQDEHMDVLPEDSKPHAGISLYEDFGRARLQLDLWTKLELLFSCWKLWKGLLLLGIFICERTPDLMEVKHEPDHSTDFSWASSENERQSTNHRAPCDIVGDISYEELRAAAYDDARRGSSLLSIVGRERKLLNSKLIEFENLCKSHAVPPNPAPANQNAFPGFLAKTDTFPGTGPNAFPQIAQGSAPTPVFGFIQPGLSLTVGSGWRPPATVTAPSNKVSLETHSFVVSGQTPSALSGFGTKHLTSERQDRSLQTQPNDNAERAKDFVDTITGIFDKDDLDISISIFKVPNSLTQANTEAYVPKLVGLGAIHHLRPELQQMQMYKVMEAKRIHKGFQGFNFRKLIELLKQIVAPSVRASYNMYLEITDDVLACIMAVDGLFLFYLLCCYGIKKEALSETSLLSQMVDSSGRRLAQDTTLREAMMLENQIPIRVLKTILVIESSEFEIVSKVFPEILMGFCHFVSPFDILADYPRYKTLKHAHLLDLLYYLIMLKVSPKNDPQDEKEELRLLEELFEKVKSKIPVPKSAFSSRVEKEKLFASAFSQASSAMAAFGSSNKIVEQVINIAKDLAPLPLKKPIELVQSLRSLPWSELGSSVSSAVTTEPSEDETLIPTASELHKAGVVFVSQHLTNHIKIHITSIKFDPNSLSFHLPLIKLSVNSEVIIRNLVAYEAMIKSETEPLILTRYVELMSGLIRTREDVKVLKDHGIIKMESISDEQVAKLFNGMSKSVKSTNTKDMDKEIEGVIRYYNSLWKVSTRKFINKGRSIAGNWCKVFAAVLLLLLMGFQAFCSVYECRRLSFKGNNSQGQQSLRPNDNAERAKDFVDTITRIFDKDDLDIAKDLVPLPLKKPIELVQSLHSLPWSELGSSVSSAVTTEPSGDKTLIPTASELHKAGLVIVSQHITNHVKIHITSIKFDPNSLSFHLPLVKLSVNSEVIIRNLAAYEAMIKSETEPLILTRYVELMSGLIRTCEDVKVLKDHGIIKMESISDEQVVKLFNGMSKSVKSTNTKNIDEEIEGVTRYYNSLWKVSARKFINKGRSIAGNWCKVFAAALLLLLMGFQAFCSVYECRRLSFKSNNSQGQHSLRVVSLRSYM</sequence>
<comment type="caution">
    <text evidence="2">The sequence shown here is derived from an EMBL/GenBank/DDBJ whole genome shotgun (WGS) entry which is preliminary data.</text>
</comment>
<dbReference type="EMBL" id="JXTC01000423">
    <property type="protein sequence ID" value="PON55195.1"/>
    <property type="molecule type" value="Genomic_DNA"/>
</dbReference>
<dbReference type="InterPro" id="IPR004158">
    <property type="entry name" value="DUF247_pln"/>
</dbReference>
<feature type="transmembrane region" description="Helical" evidence="1">
    <location>
        <begin position="1067"/>
        <end position="1086"/>
    </location>
</feature>
<proteinExistence type="predicted"/>
<gene>
    <name evidence="2" type="ORF">TorRG33x02_300180</name>
</gene>
<dbReference type="PANTHER" id="PTHR31549">
    <property type="entry name" value="PROTEIN, PUTATIVE (DUF247)-RELATED-RELATED"/>
    <property type="match status" value="1"/>
</dbReference>
<organism evidence="2 3">
    <name type="scientific">Trema orientale</name>
    <name type="common">Charcoal tree</name>
    <name type="synonym">Celtis orientalis</name>
    <dbReference type="NCBI Taxonomy" id="63057"/>
    <lineage>
        <taxon>Eukaryota</taxon>
        <taxon>Viridiplantae</taxon>
        <taxon>Streptophyta</taxon>
        <taxon>Embryophyta</taxon>
        <taxon>Tracheophyta</taxon>
        <taxon>Spermatophyta</taxon>
        <taxon>Magnoliopsida</taxon>
        <taxon>eudicotyledons</taxon>
        <taxon>Gunneridae</taxon>
        <taxon>Pentapetalae</taxon>
        <taxon>rosids</taxon>
        <taxon>fabids</taxon>
        <taxon>Rosales</taxon>
        <taxon>Cannabaceae</taxon>
        <taxon>Trema</taxon>
    </lineage>
</organism>
<evidence type="ECO:0000313" key="2">
    <source>
        <dbReference type="EMBL" id="PON55195.1"/>
    </source>
</evidence>
<dbReference type="Pfam" id="PF03140">
    <property type="entry name" value="DUF247"/>
    <property type="match status" value="2"/>
</dbReference>
<feature type="transmembrane region" description="Helical" evidence="1">
    <location>
        <begin position="788"/>
        <end position="809"/>
    </location>
</feature>
<keyword evidence="3" id="KW-1185">Reference proteome</keyword>
<name>A0A2P5C2F4_TREOI</name>
<evidence type="ECO:0008006" key="4">
    <source>
        <dbReference type="Google" id="ProtNLM"/>
    </source>
</evidence>